<reference evidence="1" key="1">
    <citation type="submission" date="2019-08" db="EMBL/GenBank/DDBJ databases">
        <authorList>
            <person name="Kucharzyk K."/>
            <person name="Murdoch R.W."/>
            <person name="Higgins S."/>
            <person name="Loffler F."/>
        </authorList>
    </citation>
    <scope>NUCLEOTIDE SEQUENCE</scope>
</reference>
<gene>
    <name evidence="1" type="ORF">SDC9_143008</name>
</gene>
<name>A0A645E4W8_9ZZZZ</name>
<proteinExistence type="predicted"/>
<dbReference type="Pfam" id="PF12672">
    <property type="entry name" value="DUF3793"/>
    <property type="match status" value="1"/>
</dbReference>
<comment type="caution">
    <text evidence="1">The sequence shown here is derived from an EMBL/GenBank/DDBJ whole genome shotgun (WGS) entry which is preliminary data.</text>
</comment>
<dbReference type="AlphaFoldDB" id="A0A645E4W8"/>
<accession>A0A645E4W8</accession>
<sequence>MREILKAFWSALTTLNEKEYMKSVIAYNCAPTLKGLKAASTVTLCNYDRNMKNNWSLYKDEILKELGIKSFELRETKDYIAILLYDENLLYNKLKKEEISYFLSDYGYKPGSSLDQYLCTLKRRYEAMNCPHELGVFLDFPLKDVKTFIDNPNEPYLLCGYWKVYHNKTSALEIFKSFDKAKLEIIRRIFKDNFLLEESLLT</sequence>
<protein>
    <recommendedName>
        <fullName evidence="2">DUF3793 domain-containing protein</fullName>
    </recommendedName>
</protein>
<evidence type="ECO:0008006" key="2">
    <source>
        <dbReference type="Google" id="ProtNLM"/>
    </source>
</evidence>
<dbReference type="EMBL" id="VSSQ01042293">
    <property type="protein sequence ID" value="MPM95853.1"/>
    <property type="molecule type" value="Genomic_DNA"/>
</dbReference>
<evidence type="ECO:0000313" key="1">
    <source>
        <dbReference type="EMBL" id="MPM95853.1"/>
    </source>
</evidence>
<organism evidence="1">
    <name type="scientific">bioreactor metagenome</name>
    <dbReference type="NCBI Taxonomy" id="1076179"/>
    <lineage>
        <taxon>unclassified sequences</taxon>
        <taxon>metagenomes</taxon>
        <taxon>ecological metagenomes</taxon>
    </lineage>
</organism>
<dbReference type="InterPro" id="IPR024523">
    <property type="entry name" value="DUF3793"/>
</dbReference>